<dbReference type="Pfam" id="PF08668">
    <property type="entry name" value="HDOD"/>
    <property type="match status" value="1"/>
</dbReference>
<dbReference type="PROSITE" id="PS50110">
    <property type="entry name" value="RESPONSE_REGULATORY"/>
    <property type="match status" value="1"/>
</dbReference>
<dbReference type="SMART" id="SM00448">
    <property type="entry name" value="REC"/>
    <property type="match status" value="1"/>
</dbReference>
<dbReference type="GO" id="GO:0003677">
    <property type="term" value="F:DNA binding"/>
    <property type="evidence" value="ECO:0007669"/>
    <property type="project" value="UniProtKB-KW"/>
</dbReference>
<dbReference type="InterPro" id="IPR001789">
    <property type="entry name" value="Sig_transdc_resp-reg_receiver"/>
</dbReference>
<organism evidence="6 7">
    <name type="scientific">Ectopseudomonas composti</name>
    <dbReference type="NCBI Taxonomy" id="658457"/>
    <lineage>
        <taxon>Bacteria</taxon>
        <taxon>Pseudomonadati</taxon>
        <taxon>Pseudomonadota</taxon>
        <taxon>Gammaproteobacteria</taxon>
        <taxon>Pseudomonadales</taxon>
        <taxon>Pseudomonadaceae</taxon>
        <taxon>Ectopseudomonas</taxon>
    </lineage>
</organism>
<dbReference type="Gene3D" id="1.10.3210.10">
    <property type="entry name" value="Hypothetical protein af1432"/>
    <property type="match status" value="1"/>
</dbReference>
<protein>
    <submittedName>
        <fullName evidence="6">DNA-binding response regulator, OmpR family, contains REC and winged-helix (WHTH) domain</fullName>
    </submittedName>
</protein>
<sequence length="378" mass="41841">MRVLILEDDPWIADLLKQIVLSLCPGAQVDCQSRVADALAAWKRQAAQLVIADWHLPDGNGTQLLEVVRQRSKDIPLVMVTARADRDSVLTIRPLNIRAFISKPFQVPKVIASLQPLLVNAQTIAGEIDTVGDFLLHLETLADDALELPLRESLHQRLRDMPPPFDNLQQLGDLWQNDPAVHARLIAAANSSNYNSAGQPCVSLSEAVQRLGQATAVNLIQGLALRPQAVLSDPELQRHGDEHFVHALRLRQRIGELARSSRVDPAPLHSAALLQRMGELALLDQAQRWRSAGRELDEPTLETALQRHSSQLANRLKAHWRLPIALRELIGACYALPPGNTRRDTVVMRLACAELLGAETQEIARLRRLAGLARTSAR</sequence>
<dbReference type="CDD" id="cd00156">
    <property type="entry name" value="REC"/>
    <property type="match status" value="1"/>
</dbReference>
<dbReference type="OrthoDB" id="2085719at2"/>
<gene>
    <name evidence="6" type="ORF">SAMN05216601_107125</name>
</gene>
<dbReference type="PANTHER" id="PTHR44591">
    <property type="entry name" value="STRESS RESPONSE REGULATOR PROTEIN 1"/>
    <property type="match status" value="1"/>
</dbReference>
<evidence type="ECO:0000259" key="4">
    <source>
        <dbReference type="PROSITE" id="PS50110"/>
    </source>
</evidence>
<dbReference type="InterPro" id="IPR050595">
    <property type="entry name" value="Bact_response_regulator"/>
</dbReference>
<feature type="domain" description="HDOD" evidence="5">
    <location>
        <begin position="148"/>
        <end position="336"/>
    </location>
</feature>
<keyword evidence="1 3" id="KW-0597">Phosphoprotein</keyword>
<dbReference type="Gene3D" id="3.40.50.2300">
    <property type="match status" value="1"/>
</dbReference>
<reference evidence="6 7" key="1">
    <citation type="submission" date="2016-10" db="EMBL/GenBank/DDBJ databases">
        <authorList>
            <person name="de Groot N.N."/>
        </authorList>
    </citation>
    <scope>NUCLEOTIDE SEQUENCE [LARGE SCALE GENOMIC DNA]</scope>
    <source>
        <strain evidence="6 7">CCUG 59231</strain>
    </source>
</reference>
<dbReference type="InterPro" id="IPR011006">
    <property type="entry name" value="CheY-like_superfamily"/>
</dbReference>
<evidence type="ECO:0000256" key="2">
    <source>
        <dbReference type="ARBA" id="ARBA00023012"/>
    </source>
</evidence>
<dbReference type="SUPFAM" id="SSF52172">
    <property type="entry name" value="CheY-like"/>
    <property type="match status" value="1"/>
</dbReference>
<dbReference type="AlphaFoldDB" id="A0A1I5NS43"/>
<evidence type="ECO:0000256" key="1">
    <source>
        <dbReference type="ARBA" id="ARBA00022553"/>
    </source>
</evidence>
<dbReference type="PANTHER" id="PTHR44591:SF14">
    <property type="entry name" value="PROTEIN PILG"/>
    <property type="match status" value="1"/>
</dbReference>
<proteinExistence type="predicted"/>
<evidence type="ECO:0000313" key="7">
    <source>
        <dbReference type="Proteomes" id="UP000182400"/>
    </source>
</evidence>
<dbReference type="EMBL" id="FOWP01000007">
    <property type="protein sequence ID" value="SFP24106.1"/>
    <property type="molecule type" value="Genomic_DNA"/>
</dbReference>
<dbReference type="Pfam" id="PF00072">
    <property type="entry name" value="Response_reg"/>
    <property type="match status" value="1"/>
</dbReference>
<dbReference type="Proteomes" id="UP000182400">
    <property type="component" value="Unassembled WGS sequence"/>
</dbReference>
<accession>A0A1I5NS43</accession>
<feature type="modified residue" description="4-aspartylphosphate" evidence="3">
    <location>
        <position position="53"/>
    </location>
</feature>
<dbReference type="InterPro" id="IPR013976">
    <property type="entry name" value="HDOD"/>
</dbReference>
<evidence type="ECO:0000256" key="3">
    <source>
        <dbReference type="PROSITE-ProRule" id="PRU00169"/>
    </source>
</evidence>
<dbReference type="RefSeq" id="WP_074939530.1">
    <property type="nucleotide sequence ID" value="NZ_FOWP01000007.1"/>
</dbReference>
<evidence type="ECO:0000313" key="6">
    <source>
        <dbReference type="EMBL" id="SFP24106.1"/>
    </source>
</evidence>
<keyword evidence="2" id="KW-0902">Two-component regulatory system</keyword>
<dbReference type="PROSITE" id="PS51833">
    <property type="entry name" value="HDOD"/>
    <property type="match status" value="1"/>
</dbReference>
<keyword evidence="6" id="KW-0238">DNA-binding</keyword>
<evidence type="ECO:0000259" key="5">
    <source>
        <dbReference type="PROSITE" id="PS51833"/>
    </source>
</evidence>
<feature type="domain" description="Response regulatory" evidence="4">
    <location>
        <begin position="2"/>
        <end position="118"/>
    </location>
</feature>
<dbReference type="SUPFAM" id="SSF109604">
    <property type="entry name" value="HD-domain/PDEase-like"/>
    <property type="match status" value="1"/>
</dbReference>
<dbReference type="STRING" id="658457.SAMN05216601_107125"/>
<dbReference type="GO" id="GO:0000160">
    <property type="term" value="P:phosphorelay signal transduction system"/>
    <property type="evidence" value="ECO:0007669"/>
    <property type="project" value="UniProtKB-KW"/>
</dbReference>
<name>A0A1I5NS43_9GAMM</name>